<keyword evidence="2" id="KW-1185">Reference proteome</keyword>
<protein>
    <submittedName>
        <fullName evidence="1">Uncharacterized protein</fullName>
    </submittedName>
</protein>
<dbReference type="Proteomes" id="UP000784294">
    <property type="component" value="Unassembled WGS sequence"/>
</dbReference>
<evidence type="ECO:0000313" key="1">
    <source>
        <dbReference type="EMBL" id="VEL39669.1"/>
    </source>
</evidence>
<name>A0A448XLQ9_9PLAT</name>
<comment type="caution">
    <text evidence="1">The sequence shown here is derived from an EMBL/GenBank/DDBJ whole genome shotgun (WGS) entry which is preliminary data.</text>
</comment>
<dbReference type="AlphaFoldDB" id="A0A448XLQ9"/>
<proteinExistence type="predicted"/>
<accession>A0A448XLQ9</accession>
<sequence length="85" mass="9934">MQVPDQADLGNAEAVGIRLFFCLQSHYDIESAETDCFNSHLEEPPRLQYTHFLGQYHTQAILWRPIFGRKVKMKRTYSELTRAAF</sequence>
<reference evidence="1" key="1">
    <citation type="submission" date="2018-11" db="EMBL/GenBank/DDBJ databases">
        <authorList>
            <consortium name="Pathogen Informatics"/>
        </authorList>
    </citation>
    <scope>NUCLEOTIDE SEQUENCE</scope>
</reference>
<dbReference type="EMBL" id="CAAALY010262120">
    <property type="protein sequence ID" value="VEL39669.1"/>
    <property type="molecule type" value="Genomic_DNA"/>
</dbReference>
<organism evidence="1 2">
    <name type="scientific">Protopolystoma xenopodis</name>
    <dbReference type="NCBI Taxonomy" id="117903"/>
    <lineage>
        <taxon>Eukaryota</taxon>
        <taxon>Metazoa</taxon>
        <taxon>Spiralia</taxon>
        <taxon>Lophotrochozoa</taxon>
        <taxon>Platyhelminthes</taxon>
        <taxon>Monogenea</taxon>
        <taxon>Polyopisthocotylea</taxon>
        <taxon>Polystomatidea</taxon>
        <taxon>Polystomatidae</taxon>
        <taxon>Protopolystoma</taxon>
    </lineage>
</organism>
<gene>
    <name evidence="1" type="ORF">PXEA_LOCUS33109</name>
</gene>
<evidence type="ECO:0000313" key="2">
    <source>
        <dbReference type="Proteomes" id="UP000784294"/>
    </source>
</evidence>